<name>A0A9K3GR49_9EUKA</name>
<comment type="caution">
    <text evidence="1">The sequence shown here is derived from an EMBL/GenBank/DDBJ whole genome shotgun (WGS) entry which is preliminary data.</text>
</comment>
<accession>A0A9K3GR49</accession>
<feature type="non-terminal residue" evidence="1">
    <location>
        <position position="1"/>
    </location>
</feature>
<dbReference type="Proteomes" id="UP000265618">
    <property type="component" value="Unassembled WGS sequence"/>
</dbReference>
<dbReference type="EMBL" id="BDIP01007737">
    <property type="protein sequence ID" value="GIQ91451.1"/>
    <property type="molecule type" value="Genomic_DNA"/>
</dbReference>
<reference evidence="1 2" key="1">
    <citation type="journal article" date="2018" name="PLoS ONE">
        <title>The draft genome of Kipferlia bialata reveals reductive genome evolution in fornicate parasites.</title>
        <authorList>
            <person name="Tanifuji G."/>
            <person name="Takabayashi S."/>
            <person name="Kume K."/>
            <person name="Takagi M."/>
            <person name="Nakayama T."/>
            <person name="Kamikawa R."/>
            <person name="Inagaki Y."/>
            <person name="Hashimoto T."/>
        </authorList>
    </citation>
    <scope>NUCLEOTIDE SEQUENCE [LARGE SCALE GENOMIC DNA]</scope>
    <source>
        <strain evidence="1">NY0173</strain>
    </source>
</reference>
<dbReference type="SUPFAM" id="SSF52540">
    <property type="entry name" value="P-loop containing nucleoside triphosphate hydrolases"/>
    <property type="match status" value="1"/>
</dbReference>
<dbReference type="InterPro" id="IPR027417">
    <property type="entry name" value="P-loop_NTPase"/>
</dbReference>
<sequence>MEQITRVSLVTPIPPYTHTHHTMLATLGRHVGSFIPRTHISILGRMNQGKSTLMNCLTQQ</sequence>
<evidence type="ECO:0008006" key="3">
    <source>
        <dbReference type="Google" id="ProtNLM"/>
    </source>
</evidence>
<evidence type="ECO:0000313" key="1">
    <source>
        <dbReference type="EMBL" id="GIQ91451.1"/>
    </source>
</evidence>
<keyword evidence="2" id="KW-1185">Reference proteome</keyword>
<protein>
    <recommendedName>
        <fullName evidence="3">G domain-containing protein</fullName>
    </recommendedName>
</protein>
<dbReference type="AlphaFoldDB" id="A0A9K3GR49"/>
<gene>
    <name evidence="1" type="ORF">KIPB_014709</name>
</gene>
<evidence type="ECO:0000313" key="2">
    <source>
        <dbReference type="Proteomes" id="UP000265618"/>
    </source>
</evidence>
<organism evidence="1 2">
    <name type="scientific">Kipferlia bialata</name>
    <dbReference type="NCBI Taxonomy" id="797122"/>
    <lineage>
        <taxon>Eukaryota</taxon>
        <taxon>Metamonada</taxon>
        <taxon>Carpediemonas-like organisms</taxon>
        <taxon>Kipferlia</taxon>
    </lineage>
</organism>
<proteinExistence type="predicted"/>